<dbReference type="STRING" id="596327.PORUE0001_0285"/>
<proteinExistence type="predicted"/>
<keyword evidence="3" id="KW-1185">Reference proteome</keyword>
<dbReference type="Proteomes" id="UP000003303">
    <property type="component" value="Unassembled WGS sequence"/>
</dbReference>
<comment type="caution">
    <text evidence="2">The sequence shown here is derived from an EMBL/GenBank/DDBJ whole genome shotgun (WGS) entry which is preliminary data.</text>
</comment>
<name>C2M930_9PORP</name>
<evidence type="ECO:0000313" key="2">
    <source>
        <dbReference type="EMBL" id="EEK17770.1"/>
    </source>
</evidence>
<dbReference type="EMBL" id="ACLR01000009">
    <property type="protein sequence ID" value="EEK17770.1"/>
    <property type="molecule type" value="Genomic_DNA"/>
</dbReference>
<gene>
    <name evidence="2" type="ORF">PORUE0001_0285</name>
</gene>
<sequence>MNSMTHIYNRLIVVVGMLALLTSCQYNKIDPPQERTPRPLWERTMTIQELKALYQSKPVRVVPDAVIVGQVISDDSEGNIYKSVYLQDETGGIEFKAGLVNSNLLYKRGSKIAIRCHGLTLGKYGGVVTLGKHSTEPKYENAYLPEQMTPSLVRCDNSRQPLVYRTLTIPTLSPEYTNTLIRLEGVQFVDSELGQTYADADNKTSVPAVERQIEDQQGNRVVLRSSSYALFAGRQIPQGSGNITAILGYFNGKPQLLISLESDINFTSPRFQTTK</sequence>
<dbReference type="InterPro" id="IPR043744">
    <property type="entry name" value="DUF5689"/>
</dbReference>
<dbReference type="eggNOG" id="COG4085">
    <property type="taxonomic scope" value="Bacteria"/>
</dbReference>
<protein>
    <recommendedName>
        <fullName evidence="1">DUF5689 domain-containing protein</fullName>
    </recommendedName>
</protein>
<accession>C2M930</accession>
<organism evidence="2 3">
    <name type="scientific">Porphyromonas uenonis 60-3</name>
    <dbReference type="NCBI Taxonomy" id="596327"/>
    <lineage>
        <taxon>Bacteria</taxon>
        <taxon>Pseudomonadati</taxon>
        <taxon>Bacteroidota</taxon>
        <taxon>Bacteroidia</taxon>
        <taxon>Bacteroidales</taxon>
        <taxon>Porphyromonadaceae</taxon>
        <taxon>Porphyromonas</taxon>
    </lineage>
</organism>
<dbReference type="Pfam" id="PF18942">
    <property type="entry name" value="DUF5689"/>
    <property type="match status" value="1"/>
</dbReference>
<dbReference type="AlphaFoldDB" id="C2M930"/>
<feature type="domain" description="DUF5689" evidence="1">
    <location>
        <begin position="43"/>
        <end position="264"/>
    </location>
</feature>
<evidence type="ECO:0000259" key="1">
    <source>
        <dbReference type="Pfam" id="PF18942"/>
    </source>
</evidence>
<evidence type="ECO:0000313" key="3">
    <source>
        <dbReference type="Proteomes" id="UP000003303"/>
    </source>
</evidence>
<reference evidence="2 3" key="1">
    <citation type="submission" date="2009-04" db="EMBL/GenBank/DDBJ databases">
        <authorList>
            <person name="Sebastian Y."/>
            <person name="Madupu R."/>
            <person name="Durkin A.S."/>
            <person name="Torralba M."/>
            <person name="Methe B."/>
            <person name="Sutton G.G."/>
            <person name="Strausberg R.L."/>
            <person name="Nelson K.E."/>
        </authorList>
    </citation>
    <scope>NUCLEOTIDE SEQUENCE [LARGE SCALE GENOMIC DNA]</scope>
    <source>
        <strain evidence="2 3">60-3</strain>
    </source>
</reference>
<dbReference type="OrthoDB" id="1492759at2"/>